<dbReference type="InterPro" id="IPR004839">
    <property type="entry name" value="Aminotransferase_I/II_large"/>
</dbReference>
<dbReference type="STRING" id="91626.A0A0C9MGG5"/>
<dbReference type="InterPro" id="IPR010961">
    <property type="entry name" value="4pyrrol_synth_NH2levulA_synth"/>
</dbReference>
<keyword evidence="7 11" id="KW-0350">Heme biosynthesis</keyword>
<dbReference type="InterPro" id="IPR015424">
    <property type="entry name" value="PyrdxlP-dep_Trfase"/>
</dbReference>
<keyword evidence="14" id="KW-1185">Reference proteome</keyword>
<dbReference type="NCBIfam" id="TIGR01821">
    <property type="entry name" value="5aminolev_synth"/>
    <property type="match status" value="1"/>
</dbReference>
<dbReference type="EMBL" id="DF836307">
    <property type="protein sequence ID" value="GAN02197.1"/>
    <property type="molecule type" value="Genomic_DNA"/>
</dbReference>
<evidence type="ECO:0000256" key="8">
    <source>
        <dbReference type="ARBA" id="ARBA00023315"/>
    </source>
</evidence>
<dbReference type="Pfam" id="PF00155">
    <property type="entry name" value="Aminotran_1_2"/>
    <property type="match status" value="1"/>
</dbReference>
<dbReference type="InterPro" id="IPR050087">
    <property type="entry name" value="AON_synthase_class-II"/>
</dbReference>
<comment type="catalytic activity">
    <reaction evidence="9 11">
        <text>succinyl-CoA + glycine + H(+) = 5-aminolevulinate + CO2 + CoA</text>
        <dbReference type="Rhea" id="RHEA:12921"/>
        <dbReference type="ChEBI" id="CHEBI:15378"/>
        <dbReference type="ChEBI" id="CHEBI:16526"/>
        <dbReference type="ChEBI" id="CHEBI:57287"/>
        <dbReference type="ChEBI" id="CHEBI:57292"/>
        <dbReference type="ChEBI" id="CHEBI:57305"/>
        <dbReference type="ChEBI" id="CHEBI:356416"/>
        <dbReference type="EC" id="2.3.1.37"/>
    </reaction>
</comment>
<evidence type="ECO:0000256" key="9">
    <source>
        <dbReference type="ARBA" id="ARBA00047654"/>
    </source>
</evidence>
<evidence type="ECO:0000313" key="13">
    <source>
        <dbReference type="EMBL" id="GAN02197.1"/>
    </source>
</evidence>
<dbReference type="GO" id="GO:0006782">
    <property type="term" value="P:protoporphyrinogen IX biosynthetic process"/>
    <property type="evidence" value="ECO:0007669"/>
    <property type="project" value="UniProtKB-UniRule"/>
</dbReference>
<accession>A0A0C9MGG5</accession>
<evidence type="ECO:0000256" key="11">
    <source>
        <dbReference type="RuleBase" id="RU910713"/>
    </source>
</evidence>
<comment type="pathway">
    <text evidence="3 11">Porphyrin-containing compound metabolism; protoporphyrin-IX biosynthesis; 5-aminolevulinate from glycine: step 1/1.</text>
</comment>
<dbReference type="Gene3D" id="3.90.1150.10">
    <property type="entry name" value="Aspartate Aminotransferase, domain 1"/>
    <property type="match status" value="1"/>
</dbReference>
<dbReference type="Proteomes" id="UP000053815">
    <property type="component" value="Unassembled WGS sequence"/>
</dbReference>
<protein>
    <recommendedName>
        <fullName evidence="11">5-aminolevulinate synthase</fullName>
        <ecNumber evidence="11">2.3.1.37</ecNumber>
    </recommendedName>
    <alternativeName>
        <fullName evidence="11">5-aminolevulinic acid synthase</fullName>
    </alternativeName>
    <alternativeName>
        <fullName evidence="11">Delta-ALA synthase</fullName>
    </alternativeName>
    <alternativeName>
        <fullName evidence="11">Delta-aminolevulinate synthase</fullName>
    </alternativeName>
</protein>
<comment type="similarity">
    <text evidence="4 10">Belongs to the class-II pyridoxal-phosphate-dependent aminotransferase family.</text>
</comment>
<name>A0A0C9MGG5_9FUNG</name>
<keyword evidence="8 11" id="KW-0012">Acyltransferase</keyword>
<evidence type="ECO:0000256" key="5">
    <source>
        <dbReference type="ARBA" id="ARBA00022679"/>
    </source>
</evidence>
<dbReference type="GO" id="GO:0030170">
    <property type="term" value="F:pyridoxal phosphate binding"/>
    <property type="evidence" value="ECO:0007669"/>
    <property type="project" value="UniProtKB-UniRule"/>
</dbReference>
<dbReference type="InterPro" id="IPR015421">
    <property type="entry name" value="PyrdxlP-dep_Trfase_major"/>
</dbReference>
<evidence type="ECO:0000256" key="10">
    <source>
        <dbReference type="RuleBase" id="RU003693"/>
    </source>
</evidence>
<dbReference type="PANTHER" id="PTHR13693:SF102">
    <property type="entry name" value="2-AMINO-3-KETOBUTYRATE COENZYME A LIGASE, MITOCHONDRIAL"/>
    <property type="match status" value="1"/>
</dbReference>
<dbReference type="InterPro" id="IPR015422">
    <property type="entry name" value="PyrdxlP-dep_Trfase_small"/>
</dbReference>
<feature type="domain" description="Aminotransferase class I/classII large" evidence="12">
    <location>
        <begin position="147"/>
        <end position="505"/>
    </location>
</feature>
<evidence type="ECO:0000259" key="12">
    <source>
        <dbReference type="Pfam" id="PF00155"/>
    </source>
</evidence>
<comment type="cofactor">
    <cofactor evidence="1 10">
        <name>pyridoxal 5'-phosphate</name>
        <dbReference type="ChEBI" id="CHEBI:597326"/>
    </cofactor>
</comment>
<evidence type="ECO:0000256" key="4">
    <source>
        <dbReference type="ARBA" id="ARBA00008392"/>
    </source>
</evidence>
<dbReference type="GO" id="GO:0003870">
    <property type="term" value="F:5-aminolevulinate synthase activity"/>
    <property type="evidence" value="ECO:0007669"/>
    <property type="project" value="UniProtKB-EC"/>
</dbReference>
<keyword evidence="5 11" id="KW-0808">Transferase</keyword>
<dbReference type="SUPFAM" id="SSF53383">
    <property type="entry name" value="PLP-dependent transferases"/>
    <property type="match status" value="1"/>
</dbReference>
<dbReference type="EC" id="2.3.1.37" evidence="11"/>
<evidence type="ECO:0000256" key="3">
    <source>
        <dbReference type="ARBA" id="ARBA00005029"/>
    </source>
</evidence>
<dbReference type="GO" id="GO:0005759">
    <property type="term" value="C:mitochondrial matrix"/>
    <property type="evidence" value="ECO:0007669"/>
    <property type="project" value="UniProtKB-SubCell"/>
</dbReference>
<dbReference type="PROSITE" id="PS00599">
    <property type="entry name" value="AA_TRANSFER_CLASS_2"/>
    <property type="match status" value="1"/>
</dbReference>
<dbReference type="FunFam" id="3.40.640.10:FF:000006">
    <property type="entry name" value="5-aminolevulinate synthase, mitochondrial"/>
    <property type="match status" value="1"/>
</dbReference>
<comment type="function">
    <text evidence="2">Catalyzes the synthesis of 5-aminolevulinate (ALA) from succinyl-CoA and glycine, the first and rate-limiting step in heme biosynthesis.</text>
</comment>
<dbReference type="OrthoDB" id="10263824at2759"/>
<dbReference type="CDD" id="cd06454">
    <property type="entry name" value="KBL_like"/>
    <property type="match status" value="1"/>
</dbReference>
<evidence type="ECO:0000256" key="1">
    <source>
        <dbReference type="ARBA" id="ARBA00001933"/>
    </source>
</evidence>
<dbReference type="AlphaFoldDB" id="A0A0C9MGG5"/>
<evidence type="ECO:0000256" key="2">
    <source>
        <dbReference type="ARBA" id="ARBA00003076"/>
    </source>
</evidence>
<comment type="subcellular location">
    <subcellularLocation>
        <location evidence="11">Mitochondrion matrix</location>
    </subcellularLocation>
</comment>
<dbReference type="Gene3D" id="3.40.640.10">
    <property type="entry name" value="Type I PLP-dependent aspartate aminotransferase-like (Major domain)"/>
    <property type="match status" value="1"/>
</dbReference>
<gene>
    <name evidence="13" type="ORF">MAM1_0018d01638</name>
</gene>
<dbReference type="UniPathway" id="UPA00251">
    <property type="reaction ID" value="UER00375"/>
</dbReference>
<organism evidence="13">
    <name type="scientific">Mucor ambiguus</name>
    <dbReference type="NCBI Taxonomy" id="91626"/>
    <lineage>
        <taxon>Eukaryota</taxon>
        <taxon>Fungi</taxon>
        <taxon>Fungi incertae sedis</taxon>
        <taxon>Mucoromycota</taxon>
        <taxon>Mucoromycotina</taxon>
        <taxon>Mucoromycetes</taxon>
        <taxon>Mucorales</taxon>
        <taxon>Mucorineae</taxon>
        <taxon>Mucoraceae</taxon>
        <taxon>Mucor</taxon>
    </lineage>
</organism>
<evidence type="ECO:0000256" key="7">
    <source>
        <dbReference type="ARBA" id="ARBA00023133"/>
    </source>
</evidence>
<sequence length="562" mass="61897">MQRLALGQRKSAEFIGECRDMNITLKSCILTPFLFPLIMESVLLHARKACPFLHGNNMAALRQLAAKKSSSGLLLKANQCPVMGAAIQTRGVHSGAPAKNQEPFSYEGFYRHMLDKKHNDKSYRYFNNINRLAKKFPMAHLAHPTDEVTVWCANDYLGMGANTLLLNTMKETLDRYGAGAGGTRNIAGNAELHLQLESELADLHHTEGALVFSSCMVANDATLSTLGSKMPNCVIFSDELNHASMIEGIRHSRAEKHIFRHNDPEHLEQLLQSVDINRPKIIAFESVYSMCGSIAPIEKFIALAKKYNAITFLDEVHAVGIYGPRGAGVAEHLDFDLNAAQPRRGNGGIMDQIDIYTGTLGKSFGVVGGYVAGSSQFIDMIRSYAPGFIFTTSLPPVVVAGGKACINYLKHSNAERRMQQLNARTVKSRLGEVGIPVVPNPSHIVPVLLGDAAAAKLASDELLSKYNIYVQSINFPTVPVGHERLRITPSPGHTPEMIDHLVDSLQDIWNRYGFKRVADYEAEGGRCNVGDKSFDGVEPMWTDEQLNYNLRIEESQQTTSAI</sequence>
<proteinExistence type="inferred from homology"/>
<dbReference type="PANTHER" id="PTHR13693">
    <property type="entry name" value="CLASS II AMINOTRANSFERASE/8-AMINO-7-OXONONANOATE SYNTHASE"/>
    <property type="match status" value="1"/>
</dbReference>
<keyword evidence="11" id="KW-0496">Mitochondrion</keyword>
<evidence type="ECO:0000313" key="14">
    <source>
        <dbReference type="Proteomes" id="UP000053815"/>
    </source>
</evidence>
<dbReference type="InterPro" id="IPR001917">
    <property type="entry name" value="Aminotrans_II_pyridoxalP_BS"/>
</dbReference>
<keyword evidence="6 10" id="KW-0663">Pyridoxal phosphate</keyword>
<evidence type="ECO:0000256" key="6">
    <source>
        <dbReference type="ARBA" id="ARBA00022898"/>
    </source>
</evidence>
<reference evidence="13" key="1">
    <citation type="submission" date="2014-09" db="EMBL/GenBank/DDBJ databases">
        <title>Draft genome sequence of an oleaginous Mucoromycotina fungus Mucor ambiguus NBRC6742.</title>
        <authorList>
            <person name="Takeda I."/>
            <person name="Yamane N."/>
            <person name="Morita T."/>
            <person name="Tamano K."/>
            <person name="Machida M."/>
            <person name="Baker S."/>
            <person name="Koike H."/>
        </authorList>
    </citation>
    <scope>NUCLEOTIDE SEQUENCE</scope>
    <source>
        <strain evidence="13">NBRC 6742</strain>
    </source>
</reference>